<gene>
    <name evidence="4" type="ORF">SAMN02745172_01985</name>
</gene>
<feature type="domain" description="Phosphoribosyltransferase" evidence="2">
    <location>
        <begin position="234"/>
        <end position="281"/>
    </location>
</feature>
<organism evidence="4 5">
    <name type="scientific">Pseudoxanthobacter soli DSM 19599</name>
    <dbReference type="NCBI Taxonomy" id="1123029"/>
    <lineage>
        <taxon>Bacteria</taxon>
        <taxon>Pseudomonadati</taxon>
        <taxon>Pseudomonadota</taxon>
        <taxon>Alphaproteobacteria</taxon>
        <taxon>Hyphomicrobiales</taxon>
        <taxon>Segnochrobactraceae</taxon>
        <taxon>Pseudoxanthobacter</taxon>
    </lineage>
</organism>
<keyword evidence="5" id="KW-1185">Reference proteome</keyword>
<accession>A0A1M7ZJQ5</accession>
<dbReference type="RefSeq" id="WP_084564360.1">
    <property type="nucleotide sequence ID" value="NZ_FRXO01000003.1"/>
</dbReference>
<sequence>METPWLPAISTATLVADDGLETGDGSAVRPWSPRALMRGCARGVSAAGRAVIDLALPPCCLACRRRVADPDSLCVRCWSAMQFIERPFCEVLGIPFAFDLGPGVLSAEAIADPPGYDRARAAVLFDDASRPLVHGLKYRDRQEAARLMGRLMARAGREILSEADLIVPVPLHRSRLWRRRFNQAAVLADHVSRLSGIASDPFALARIRATARQVGLDLGARALNVRGAFAVPAAAKARVSGRRVVLVDDVLTSGATVEAATRALRRAGARHVDILVFARVVKGEANPI</sequence>
<dbReference type="EMBL" id="FRXO01000003">
    <property type="protein sequence ID" value="SHO65145.1"/>
    <property type="molecule type" value="Genomic_DNA"/>
</dbReference>
<dbReference type="PANTHER" id="PTHR47505:SF1">
    <property type="entry name" value="DNA UTILIZATION PROTEIN YHGH"/>
    <property type="match status" value="1"/>
</dbReference>
<dbReference type="InterPro" id="IPR044005">
    <property type="entry name" value="DZR_2"/>
</dbReference>
<evidence type="ECO:0000313" key="5">
    <source>
        <dbReference type="Proteomes" id="UP000186406"/>
    </source>
</evidence>
<dbReference type="CDD" id="cd06223">
    <property type="entry name" value="PRTases_typeI"/>
    <property type="match status" value="1"/>
</dbReference>
<dbReference type="Pfam" id="PF18912">
    <property type="entry name" value="DZR_2"/>
    <property type="match status" value="1"/>
</dbReference>
<evidence type="ECO:0000259" key="2">
    <source>
        <dbReference type="Pfam" id="PF00156"/>
    </source>
</evidence>
<evidence type="ECO:0000259" key="3">
    <source>
        <dbReference type="Pfam" id="PF18912"/>
    </source>
</evidence>
<dbReference type="AlphaFoldDB" id="A0A1M7ZJQ5"/>
<dbReference type="InterPro" id="IPR029057">
    <property type="entry name" value="PRTase-like"/>
</dbReference>
<comment type="similarity">
    <text evidence="1">Belongs to the ComF/GntX family.</text>
</comment>
<feature type="domain" description="Double zinc ribbon" evidence="3">
    <location>
        <begin position="51"/>
        <end position="97"/>
    </location>
</feature>
<dbReference type="STRING" id="1123029.SAMN02745172_01985"/>
<dbReference type="Pfam" id="PF00156">
    <property type="entry name" value="Pribosyltran"/>
    <property type="match status" value="1"/>
</dbReference>
<evidence type="ECO:0000313" key="4">
    <source>
        <dbReference type="EMBL" id="SHO65145.1"/>
    </source>
</evidence>
<name>A0A1M7ZJQ5_9HYPH</name>
<reference evidence="4 5" key="1">
    <citation type="submission" date="2016-12" db="EMBL/GenBank/DDBJ databases">
        <authorList>
            <person name="Song W.-J."/>
            <person name="Kurnit D.M."/>
        </authorList>
    </citation>
    <scope>NUCLEOTIDE SEQUENCE [LARGE SCALE GENOMIC DNA]</scope>
    <source>
        <strain evidence="4 5">DSM 19599</strain>
    </source>
</reference>
<dbReference type="InterPro" id="IPR000836">
    <property type="entry name" value="PRTase_dom"/>
</dbReference>
<proteinExistence type="inferred from homology"/>
<dbReference type="PANTHER" id="PTHR47505">
    <property type="entry name" value="DNA UTILIZATION PROTEIN YHGH"/>
    <property type="match status" value="1"/>
</dbReference>
<dbReference type="InterPro" id="IPR051910">
    <property type="entry name" value="ComF/GntX_DNA_util-trans"/>
</dbReference>
<dbReference type="Gene3D" id="3.40.50.2020">
    <property type="match status" value="1"/>
</dbReference>
<evidence type="ECO:0000256" key="1">
    <source>
        <dbReference type="ARBA" id="ARBA00008007"/>
    </source>
</evidence>
<protein>
    <submittedName>
        <fullName evidence="4">ComF family protein</fullName>
    </submittedName>
</protein>
<dbReference type="SUPFAM" id="SSF53271">
    <property type="entry name" value="PRTase-like"/>
    <property type="match status" value="1"/>
</dbReference>
<dbReference type="Proteomes" id="UP000186406">
    <property type="component" value="Unassembled WGS sequence"/>
</dbReference>